<dbReference type="GO" id="GO:0016810">
    <property type="term" value="F:hydrolase activity, acting on carbon-nitrogen (but not peptide) bonds"/>
    <property type="evidence" value="ECO:0007669"/>
    <property type="project" value="InterPro"/>
</dbReference>
<dbReference type="EMBL" id="ML976015">
    <property type="protein sequence ID" value="KAF1944687.1"/>
    <property type="molecule type" value="Genomic_DNA"/>
</dbReference>
<evidence type="ECO:0000313" key="4">
    <source>
        <dbReference type="Proteomes" id="UP000800038"/>
    </source>
</evidence>
<dbReference type="InterPro" id="IPR050287">
    <property type="entry name" value="MTA/SAH_deaminase"/>
</dbReference>
<keyword evidence="4" id="KW-1185">Reference proteome</keyword>
<dbReference type="PANTHER" id="PTHR43794:SF11">
    <property type="entry name" value="AMIDOHYDROLASE-RELATED DOMAIN-CONTAINING PROTEIN"/>
    <property type="match status" value="1"/>
</dbReference>
<gene>
    <name evidence="3" type="ORF">EJ02DRAFT_420246</name>
</gene>
<evidence type="ECO:0000313" key="3">
    <source>
        <dbReference type="EMBL" id="KAF1944687.1"/>
    </source>
</evidence>
<proteinExistence type="predicted"/>
<reference evidence="3" key="1">
    <citation type="journal article" date="2020" name="Stud. Mycol.">
        <title>101 Dothideomycetes genomes: a test case for predicting lifestyles and emergence of pathogens.</title>
        <authorList>
            <person name="Haridas S."/>
            <person name="Albert R."/>
            <person name="Binder M."/>
            <person name="Bloem J."/>
            <person name="Labutti K."/>
            <person name="Salamov A."/>
            <person name="Andreopoulos B."/>
            <person name="Baker S."/>
            <person name="Barry K."/>
            <person name="Bills G."/>
            <person name="Bluhm B."/>
            <person name="Cannon C."/>
            <person name="Castanera R."/>
            <person name="Culley D."/>
            <person name="Daum C."/>
            <person name="Ezra D."/>
            <person name="Gonzalez J."/>
            <person name="Henrissat B."/>
            <person name="Kuo A."/>
            <person name="Liang C."/>
            <person name="Lipzen A."/>
            <person name="Lutzoni F."/>
            <person name="Magnuson J."/>
            <person name="Mondo S."/>
            <person name="Nolan M."/>
            <person name="Ohm R."/>
            <person name="Pangilinan J."/>
            <person name="Park H.-J."/>
            <person name="Ramirez L."/>
            <person name="Alfaro M."/>
            <person name="Sun H."/>
            <person name="Tritt A."/>
            <person name="Yoshinaga Y."/>
            <person name="Zwiers L.-H."/>
            <person name="Turgeon B."/>
            <person name="Goodwin S."/>
            <person name="Spatafora J."/>
            <person name="Crous P."/>
            <person name="Grigoriev I."/>
        </authorList>
    </citation>
    <scope>NUCLEOTIDE SEQUENCE</scope>
    <source>
        <strain evidence="3">CBS 161.51</strain>
    </source>
</reference>
<dbReference type="AlphaFoldDB" id="A0A6A5T6J3"/>
<name>A0A6A5T6J3_9PLEO</name>
<dbReference type="SUPFAM" id="SSF51556">
    <property type="entry name" value="Metallo-dependent hydrolases"/>
    <property type="match status" value="1"/>
</dbReference>
<feature type="domain" description="Amidohydrolase-related" evidence="2">
    <location>
        <begin position="58"/>
        <end position="137"/>
    </location>
</feature>
<evidence type="ECO:0000259" key="2">
    <source>
        <dbReference type="Pfam" id="PF01979"/>
    </source>
</evidence>
<dbReference type="Gene3D" id="3.20.20.140">
    <property type="entry name" value="Metal-dependent hydrolases"/>
    <property type="match status" value="1"/>
</dbReference>
<accession>A0A6A5T6J3</accession>
<dbReference type="OrthoDB" id="194468at2759"/>
<dbReference type="InterPro" id="IPR011059">
    <property type="entry name" value="Metal-dep_hydrolase_composite"/>
</dbReference>
<dbReference type="Proteomes" id="UP000800038">
    <property type="component" value="Unassembled WGS sequence"/>
</dbReference>
<dbReference type="Pfam" id="PF01979">
    <property type="entry name" value="Amidohydro_1"/>
    <property type="match status" value="1"/>
</dbReference>
<keyword evidence="1 3" id="KW-0378">Hydrolase</keyword>
<dbReference type="InterPro" id="IPR006680">
    <property type="entry name" value="Amidohydro-rel"/>
</dbReference>
<dbReference type="PANTHER" id="PTHR43794">
    <property type="entry name" value="AMINOHYDROLASE SSNA-RELATED"/>
    <property type="match status" value="1"/>
</dbReference>
<evidence type="ECO:0000256" key="1">
    <source>
        <dbReference type="ARBA" id="ARBA00022801"/>
    </source>
</evidence>
<dbReference type="InterPro" id="IPR032466">
    <property type="entry name" value="Metal_Hydrolase"/>
</dbReference>
<protein>
    <submittedName>
        <fullName evidence="3">Composite domain of metallo-dependent hydrolase</fullName>
    </submittedName>
</protein>
<organism evidence="3 4">
    <name type="scientific">Clathrospora elynae</name>
    <dbReference type="NCBI Taxonomy" id="706981"/>
    <lineage>
        <taxon>Eukaryota</taxon>
        <taxon>Fungi</taxon>
        <taxon>Dikarya</taxon>
        <taxon>Ascomycota</taxon>
        <taxon>Pezizomycotina</taxon>
        <taxon>Dothideomycetes</taxon>
        <taxon>Pleosporomycetidae</taxon>
        <taxon>Pleosporales</taxon>
        <taxon>Diademaceae</taxon>
        <taxon>Clathrospora</taxon>
    </lineage>
</organism>
<dbReference type="SUPFAM" id="SSF51338">
    <property type="entry name" value="Composite domain of metallo-dependent hydrolases"/>
    <property type="match status" value="1"/>
</dbReference>
<sequence length="333" mass="36774">MTANCIILKNGIAIIHDANKHVAPTKAIVLIKNGKIAKIAQGIDAAESTEVINCTNKIVSPGFIDTHRHGWQTQLKSRHANEQLLEYMATAGMLESVATGTTVVDHAHITRSPEHVKLVIAATATSGIRSVLCYTPMMLFTQLNALVFHPNPFNYWVMQTFVELADNGPFRGGRVTLGFAFDLFFLPNEMIKDLFAQIKAKGIKTITYHGSNEIGRIAEGYNADLVIFDALSPSMVGSAQHDPFAAVILYSSPADIETVTIDGVVREKDRKLLPVPVDESAKQAVGRVVLEWARITKNIFTSRKKMQTEMDKMDYMEAYGSFTKKGMSTNQSW</sequence>
<dbReference type="Gene3D" id="2.30.40.10">
    <property type="entry name" value="Urease, subunit C, domain 1"/>
    <property type="match status" value="2"/>
</dbReference>